<comment type="pathway">
    <text evidence="2">Carbohydrate degradation; pentose phosphate pathway; D-ribulose 5-phosphate from D-glucose 6-phosphate (oxidative stage): step 2/3.</text>
</comment>
<accession>A0A0D6R4W3</accession>
<dbReference type="InterPro" id="IPR037171">
    <property type="entry name" value="NagB/RpiA_transferase-like"/>
</dbReference>
<dbReference type="InterPro" id="IPR039104">
    <property type="entry name" value="6PGL"/>
</dbReference>
<protein>
    <recommendedName>
        <fullName evidence="4">6-phosphogluconolactonase</fullName>
        <ecNumber evidence="4">3.1.1.31</ecNumber>
    </recommendedName>
</protein>
<organism evidence="7">
    <name type="scientific">Araucaria cunninghamii</name>
    <name type="common">Hoop pine</name>
    <name type="synonym">Moreton Bay pine</name>
    <dbReference type="NCBI Taxonomy" id="56994"/>
    <lineage>
        <taxon>Eukaryota</taxon>
        <taxon>Viridiplantae</taxon>
        <taxon>Streptophyta</taxon>
        <taxon>Embryophyta</taxon>
        <taxon>Tracheophyta</taxon>
        <taxon>Spermatophyta</taxon>
        <taxon>Pinopsida</taxon>
        <taxon>Pinidae</taxon>
        <taxon>Conifers II</taxon>
        <taxon>Araucariales</taxon>
        <taxon>Araucariaceae</taxon>
        <taxon>Araucaria</taxon>
    </lineage>
</organism>
<dbReference type="InterPro" id="IPR005900">
    <property type="entry name" value="6-phosphogluconolactonase_DevB"/>
</dbReference>
<evidence type="ECO:0000256" key="2">
    <source>
        <dbReference type="ARBA" id="ARBA00004961"/>
    </source>
</evidence>
<dbReference type="UniPathway" id="UPA00115"/>
<dbReference type="AlphaFoldDB" id="A0A0D6R4W3"/>
<dbReference type="GO" id="GO:0005975">
    <property type="term" value="P:carbohydrate metabolic process"/>
    <property type="evidence" value="ECO:0007669"/>
    <property type="project" value="InterPro"/>
</dbReference>
<evidence type="ECO:0000256" key="4">
    <source>
        <dbReference type="ARBA" id="ARBA00013198"/>
    </source>
</evidence>
<dbReference type="NCBIfam" id="TIGR01198">
    <property type="entry name" value="pgl"/>
    <property type="match status" value="1"/>
</dbReference>
<evidence type="ECO:0000259" key="6">
    <source>
        <dbReference type="Pfam" id="PF01182"/>
    </source>
</evidence>
<dbReference type="SUPFAM" id="SSF100950">
    <property type="entry name" value="NagB/RpiA/CoA transferase-like"/>
    <property type="match status" value="1"/>
</dbReference>
<dbReference type="GO" id="GO:0017057">
    <property type="term" value="F:6-phosphogluconolactonase activity"/>
    <property type="evidence" value="ECO:0007669"/>
    <property type="project" value="UniProtKB-EC"/>
</dbReference>
<dbReference type="Pfam" id="PF01182">
    <property type="entry name" value="Glucosamine_iso"/>
    <property type="match status" value="1"/>
</dbReference>
<keyword evidence="5" id="KW-0378">Hydrolase</keyword>
<dbReference type="PANTHER" id="PTHR11054:SF22">
    <property type="entry name" value="6-PHOSPHOGLUCONOLACTONASE 3, CHLOROPLASTIC"/>
    <property type="match status" value="1"/>
</dbReference>
<dbReference type="InterPro" id="IPR006148">
    <property type="entry name" value="Glc/Gal-6P_isomerase"/>
</dbReference>
<comment type="similarity">
    <text evidence="3">Belongs to the glucosamine/galactosamine-6-phosphate isomerase family. 6-phosphogluconolactonase subfamily.</text>
</comment>
<dbReference type="CDD" id="cd01400">
    <property type="entry name" value="6PGL"/>
    <property type="match status" value="1"/>
</dbReference>
<evidence type="ECO:0000313" key="7">
    <source>
        <dbReference type="EMBL" id="JAG97318.1"/>
    </source>
</evidence>
<dbReference type="PANTHER" id="PTHR11054">
    <property type="entry name" value="6-PHOSPHOGLUCONOLACTONASE"/>
    <property type="match status" value="1"/>
</dbReference>
<dbReference type="Gene3D" id="3.40.50.1360">
    <property type="match status" value="1"/>
</dbReference>
<dbReference type="GO" id="GO:0006098">
    <property type="term" value="P:pentose-phosphate shunt"/>
    <property type="evidence" value="ECO:0007669"/>
    <property type="project" value="UniProtKB-UniPathway"/>
</dbReference>
<dbReference type="EC" id="3.1.1.31" evidence="4"/>
<dbReference type="GO" id="GO:0005737">
    <property type="term" value="C:cytoplasm"/>
    <property type="evidence" value="ECO:0007669"/>
    <property type="project" value="UniProtKB-ARBA"/>
</dbReference>
<proteinExistence type="inferred from homology"/>
<sequence>MAPFILCNTPSYHVGLHYIPSLYAGLSHVTLCHLSNSNTDTPPSCILIKRLGVHRPSHPRLRGIMGAPSPLVNHRVRKPRKISVSMGDSLALKDKGDLRVFENGNDLAASLAEYVAGLSESAIKERGAFSVLLSGGSLINALRKLTETPYLNTIDWGRWHVLWADERVVAKDHPDSNYKLAYDNFLCKVPVVPGRVYSLNDSLSAEAAAEDYDTGLRQLVKTGVVDMSKNGDFPKFDLILLGMGPDGHIASLFPGHPLLNEMEKWITFITDSPKPPPGRITVTLPVINSAANVAVVATGAGKAETLKRVLGGEQHDELLPVQMVSPADGKLTWFTDKEAAAKIIS</sequence>
<feature type="domain" description="Glucosamine/galactosamine-6-phosphate isomerase" evidence="6">
    <location>
        <begin position="104"/>
        <end position="333"/>
    </location>
</feature>
<name>A0A0D6R4W3_ARACU</name>
<evidence type="ECO:0000256" key="1">
    <source>
        <dbReference type="ARBA" id="ARBA00000832"/>
    </source>
</evidence>
<dbReference type="EMBL" id="GCKF01033886">
    <property type="protein sequence ID" value="JAG97318.1"/>
    <property type="molecule type" value="Transcribed_RNA"/>
</dbReference>
<comment type="catalytic activity">
    <reaction evidence="1">
        <text>6-phospho-D-glucono-1,5-lactone + H2O = 6-phospho-D-gluconate + H(+)</text>
        <dbReference type="Rhea" id="RHEA:12556"/>
        <dbReference type="ChEBI" id="CHEBI:15377"/>
        <dbReference type="ChEBI" id="CHEBI:15378"/>
        <dbReference type="ChEBI" id="CHEBI:57955"/>
        <dbReference type="ChEBI" id="CHEBI:58759"/>
        <dbReference type="EC" id="3.1.1.31"/>
    </reaction>
</comment>
<dbReference type="FunFam" id="3.40.50.1360:FF:000009">
    <property type="entry name" value="Probable 6-phosphogluconolactonase"/>
    <property type="match status" value="1"/>
</dbReference>
<evidence type="ECO:0000256" key="5">
    <source>
        <dbReference type="ARBA" id="ARBA00022801"/>
    </source>
</evidence>
<evidence type="ECO:0000256" key="3">
    <source>
        <dbReference type="ARBA" id="ARBA00010662"/>
    </source>
</evidence>
<reference evidence="7" key="1">
    <citation type="submission" date="2015-03" db="EMBL/GenBank/DDBJ databases">
        <title>A transcriptome of Araucaria cunninghamii, an australian fine timber species.</title>
        <authorList>
            <person name="Jing Yi C.J.Y."/>
            <person name="Yin San L.Y.S."/>
            <person name="Abdul Karim S.S."/>
            <person name="Wan Azmi N.N."/>
            <person name="Hercus R.R."/>
            <person name="Croft L.L."/>
        </authorList>
    </citation>
    <scope>NUCLEOTIDE SEQUENCE</scope>
    <source>
        <strain evidence="7">MI0301</strain>
        <tissue evidence="7">Leaf</tissue>
    </source>
</reference>